<proteinExistence type="predicted"/>
<dbReference type="Proteomes" id="UP000266340">
    <property type="component" value="Unassembled WGS sequence"/>
</dbReference>
<evidence type="ECO:0000313" key="2">
    <source>
        <dbReference type="Proteomes" id="UP000266340"/>
    </source>
</evidence>
<name>A0A398CI59_9BACL</name>
<accession>A0A398CI59</accession>
<keyword evidence="2" id="KW-1185">Reference proteome</keyword>
<protein>
    <submittedName>
        <fullName evidence="1">Uncharacterized protein</fullName>
    </submittedName>
</protein>
<dbReference type="EMBL" id="QXJM01000039">
    <property type="protein sequence ID" value="RIE02956.1"/>
    <property type="molecule type" value="Genomic_DNA"/>
</dbReference>
<evidence type="ECO:0000313" key="1">
    <source>
        <dbReference type="EMBL" id="RIE02956.1"/>
    </source>
</evidence>
<dbReference type="AlphaFoldDB" id="A0A398CI59"/>
<gene>
    <name evidence="1" type="ORF">D3H35_20340</name>
</gene>
<reference evidence="1 2" key="1">
    <citation type="submission" date="2018-09" db="EMBL/GenBank/DDBJ databases">
        <title>Cohnella cavernae sp. nov., isolated from a karst cave.</title>
        <authorList>
            <person name="Zhu H."/>
        </authorList>
    </citation>
    <scope>NUCLEOTIDE SEQUENCE [LARGE SCALE GENOMIC DNA]</scope>
    <source>
        <strain evidence="1 2">K2E09-144</strain>
    </source>
</reference>
<comment type="caution">
    <text evidence="1">The sequence shown here is derived from an EMBL/GenBank/DDBJ whole genome shotgun (WGS) entry which is preliminary data.</text>
</comment>
<sequence length="100" mass="11692">MPGEHEQKLIEDYVAVTGSMENNQELLRKLSKYKNDTNSINRIALDTLQRVITEQLENNKLVNWIYKLVYPHPHYKEIRMNGDRSGINVKDVTSNVILDH</sequence>
<organism evidence="1 2">
    <name type="scientific">Cohnella faecalis</name>
    <dbReference type="NCBI Taxonomy" id="2315694"/>
    <lineage>
        <taxon>Bacteria</taxon>
        <taxon>Bacillati</taxon>
        <taxon>Bacillota</taxon>
        <taxon>Bacilli</taxon>
        <taxon>Bacillales</taxon>
        <taxon>Paenibacillaceae</taxon>
        <taxon>Cohnella</taxon>
    </lineage>
</organism>